<dbReference type="RefSeq" id="WP_114814672.1">
    <property type="nucleotide sequence ID" value="NZ_CP139965.1"/>
</dbReference>
<protein>
    <recommendedName>
        <fullName evidence="4">Outer membrane protein beta-barrel domain-containing protein</fullName>
    </recommendedName>
</protein>
<proteinExistence type="predicted"/>
<dbReference type="EMBL" id="CP139965">
    <property type="protein sequence ID" value="WQD75551.1"/>
    <property type="molecule type" value="Genomic_DNA"/>
</dbReference>
<name>A0ABZ0WDY6_9BURK</name>
<sequence>MKILIKLAAVAIGGAFCAGHAAAQEIYLQGGTQGGGAGLAVGVTNWLGLHADVNGFAFNHSFNAGGNEFNGHLRILHGGGYLDLFPFASSSFRLTGGLLLDADRLQGNAVPTNGTFSLNGKAYPALPGAYANATVKYPVAMPYLGIGFGHKPTSKGFGLVADVGVAYGRPRVDFSVSPDLQALADGDIQREEQKIRDSVQRYRFYPIVQIGASYRF</sequence>
<keyword evidence="1" id="KW-0732">Signal</keyword>
<evidence type="ECO:0000256" key="1">
    <source>
        <dbReference type="SAM" id="SignalP"/>
    </source>
</evidence>
<keyword evidence="3" id="KW-1185">Reference proteome</keyword>
<accession>A0ABZ0WDY6</accession>
<dbReference type="Gene3D" id="2.40.160.170">
    <property type="match status" value="1"/>
</dbReference>
<gene>
    <name evidence="2" type="ORF">U0042_15425</name>
</gene>
<organism evidence="2 3">
    <name type="scientific">Paraburkholderia kururiensis</name>
    <dbReference type="NCBI Taxonomy" id="984307"/>
    <lineage>
        <taxon>Bacteria</taxon>
        <taxon>Pseudomonadati</taxon>
        <taxon>Pseudomonadota</taxon>
        <taxon>Betaproteobacteria</taxon>
        <taxon>Burkholderiales</taxon>
        <taxon>Burkholderiaceae</taxon>
        <taxon>Paraburkholderia</taxon>
    </lineage>
</organism>
<dbReference type="Proteomes" id="UP001325479">
    <property type="component" value="Chromosome"/>
</dbReference>
<evidence type="ECO:0000313" key="3">
    <source>
        <dbReference type="Proteomes" id="UP001325479"/>
    </source>
</evidence>
<feature type="chain" id="PRO_5046763273" description="Outer membrane protein beta-barrel domain-containing protein" evidence="1">
    <location>
        <begin position="24"/>
        <end position="216"/>
    </location>
</feature>
<evidence type="ECO:0000313" key="2">
    <source>
        <dbReference type="EMBL" id="WQD75551.1"/>
    </source>
</evidence>
<evidence type="ECO:0008006" key="4">
    <source>
        <dbReference type="Google" id="ProtNLM"/>
    </source>
</evidence>
<feature type="signal peptide" evidence="1">
    <location>
        <begin position="1"/>
        <end position="23"/>
    </location>
</feature>
<reference evidence="2 3" key="1">
    <citation type="submission" date="2023-12" db="EMBL/GenBank/DDBJ databases">
        <title>Genome sequencing and assembly of bacterial species from a model synthetic community.</title>
        <authorList>
            <person name="Hogle S.L."/>
        </authorList>
    </citation>
    <scope>NUCLEOTIDE SEQUENCE [LARGE SCALE GENOMIC DNA]</scope>
    <source>
        <strain evidence="2 3">HAMBI 2494</strain>
    </source>
</reference>